<sequence length="792" mass="90560">GSSERTSANIYTGQEQYPWILLCVSQPRKHILTSETVVTTVAMNPKSLHLSELEVKARADAVRRVAEFFQKPEQLEKIDMVKARFLEQKTATEVQLRMALHSQLDGSRIGLEKLDSSLTESEVCRTRLMELDASLGTLEGLPARLQELKNISRKYSQLAAAMENMSYLVKVPEAMEQARSYIESENLLEGHKIIQELEGVRDELMCEVHRENSLQDLQTLSAYFSGVEDLNALFRTKISIVGSRLTSAVVTQNVLVVDCVRVIDREERADSIWQKRSEKNGFLPCGRPKRWKQLFFDAVNHAIRDKVFGSAMDSDDDKNKLVRHNEAIRQHTRADLKIAKSICPTYFPPDYGIFDRFVEMYHNAIGDHVQSLVTEGLSDTQIVQLLGWINSYHTEEFMNDPVLNIDFSRLSLLQPINLLPESQLDALREQYIAKTVARLGSWSTNSLSRHAVDWRRATAPDLDGSSYYFTGLPVLVMSPLTELLGKGNLLQFLGVSVRERFFVKFVEQMSCFVGEYDQELREYHQSYLRDRSQFRFYFEYILASANDALVFADSIVKILMQELAEDAQLKGHMAAHINSLKGEFERVAEHCRLAAEETILLDLNFVLNNVMTPQWLRPDDITGNCFHGTLADYDETLKHVRPVIYNELVNRLGERLLIDYLKVLLTRRCPFRSEAERHTAGEKILHDGQMIKNYLVEKMKVRDEVGAAYDCLPEIAQMFMERDPSMLYLDIAKFVKHFPDVRSDQLYTLLLSRGDLRSSDAKELASNSLGTDVRTKSSPLNIFTKLSVAAQR</sequence>
<protein>
    <submittedName>
        <fullName evidence="4">Exocyst complex component 3</fullName>
    </submittedName>
</protein>
<dbReference type="Gene3D" id="1.10.357.50">
    <property type="match status" value="1"/>
</dbReference>
<name>A0A504Z2W8_FASGI</name>
<dbReference type="PANTHER" id="PTHR21292:SF1">
    <property type="entry name" value="EXOCYST COMPLEX COMPONENT 3"/>
    <property type="match status" value="1"/>
</dbReference>
<feature type="non-terminal residue" evidence="4">
    <location>
        <position position="1"/>
    </location>
</feature>
<comment type="similarity">
    <text evidence="1">Belongs to the SEC6 family.</text>
</comment>
<dbReference type="GO" id="GO:0006887">
    <property type="term" value="P:exocytosis"/>
    <property type="evidence" value="ECO:0007669"/>
    <property type="project" value="UniProtKB-KW"/>
</dbReference>
<evidence type="ECO:0000256" key="2">
    <source>
        <dbReference type="ARBA" id="ARBA00022448"/>
    </source>
</evidence>
<dbReference type="InterPro" id="IPR042532">
    <property type="entry name" value="EXOC3/Sec6_C"/>
</dbReference>
<keyword evidence="2" id="KW-0813">Transport</keyword>
<reference evidence="4 5" key="1">
    <citation type="submission" date="2019-04" db="EMBL/GenBank/DDBJ databases">
        <title>Annotation for the trematode Fasciola gigantica.</title>
        <authorList>
            <person name="Choi Y.-J."/>
        </authorList>
    </citation>
    <scope>NUCLEOTIDE SEQUENCE [LARGE SCALE GENOMIC DNA]</scope>
    <source>
        <strain evidence="4">Uganda_cow_1</strain>
    </source>
</reference>
<organism evidence="4 5">
    <name type="scientific">Fasciola gigantica</name>
    <name type="common">Giant liver fluke</name>
    <dbReference type="NCBI Taxonomy" id="46835"/>
    <lineage>
        <taxon>Eukaryota</taxon>
        <taxon>Metazoa</taxon>
        <taxon>Spiralia</taxon>
        <taxon>Lophotrochozoa</taxon>
        <taxon>Platyhelminthes</taxon>
        <taxon>Trematoda</taxon>
        <taxon>Digenea</taxon>
        <taxon>Plagiorchiida</taxon>
        <taxon>Echinostomata</taxon>
        <taxon>Echinostomatoidea</taxon>
        <taxon>Fasciolidae</taxon>
        <taxon>Fasciola</taxon>
    </lineage>
</organism>
<comment type="caution">
    <text evidence="4">The sequence shown here is derived from an EMBL/GenBank/DDBJ whole genome shotgun (WGS) entry which is preliminary data.</text>
</comment>
<keyword evidence="3" id="KW-0268">Exocytosis</keyword>
<dbReference type="GO" id="GO:0000149">
    <property type="term" value="F:SNARE binding"/>
    <property type="evidence" value="ECO:0007669"/>
    <property type="project" value="TreeGrafter"/>
</dbReference>
<dbReference type="GO" id="GO:0051601">
    <property type="term" value="P:exocyst localization"/>
    <property type="evidence" value="ECO:0007669"/>
    <property type="project" value="TreeGrafter"/>
</dbReference>
<dbReference type="AlphaFoldDB" id="A0A504Z2W8"/>
<dbReference type="Pfam" id="PF06046">
    <property type="entry name" value="Sec6"/>
    <property type="match status" value="1"/>
</dbReference>
<dbReference type="Proteomes" id="UP000316759">
    <property type="component" value="Unassembled WGS sequence"/>
</dbReference>
<evidence type="ECO:0000313" key="4">
    <source>
        <dbReference type="EMBL" id="TPP67085.1"/>
    </source>
</evidence>
<dbReference type="OrthoDB" id="10047020at2759"/>
<dbReference type="PANTHER" id="PTHR21292">
    <property type="entry name" value="EXOCYST COMPLEX COMPONENT SEC6-RELATED"/>
    <property type="match status" value="1"/>
</dbReference>
<dbReference type="GO" id="GO:0000145">
    <property type="term" value="C:exocyst"/>
    <property type="evidence" value="ECO:0007669"/>
    <property type="project" value="InterPro"/>
</dbReference>
<keyword evidence="5" id="KW-1185">Reference proteome</keyword>
<dbReference type="InterPro" id="IPR010326">
    <property type="entry name" value="EXOC3/Sec6"/>
</dbReference>
<gene>
    <name evidence="4" type="ORF">FGIG_02595</name>
</gene>
<evidence type="ECO:0000256" key="1">
    <source>
        <dbReference type="ARBA" id="ARBA00009447"/>
    </source>
</evidence>
<dbReference type="EMBL" id="SUNJ01001099">
    <property type="protein sequence ID" value="TPP67085.1"/>
    <property type="molecule type" value="Genomic_DNA"/>
</dbReference>
<dbReference type="Gene3D" id="1.10.357.70">
    <property type="entry name" value="Exocyst complex component Sec6, C-terminal domain"/>
    <property type="match status" value="1"/>
</dbReference>
<proteinExistence type="inferred from homology"/>
<evidence type="ECO:0000313" key="5">
    <source>
        <dbReference type="Proteomes" id="UP000316759"/>
    </source>
</evidence>
<evidence type="ECO:0000256" key="3">
    <source>
        <dbReference type="ARBA" id="ARBA00022483"/>
    </source>
</evidence>
<dbReference type="STRING" id="46835.A0A504Z2W8"/>
<accession>A0A504Z2W8</accession>